<dbReference type="NCBIfam" id="NF006826">
    <property type="entry name" value="PRK09347.1-3"/>
    <property type="match status" value="1"/>
</dbReference>
<comment type="subunit">
    <text evidence="6">Homopolymer.</text>
</comment>
<evidence type="ECO:0000256" key="6">
    <source>
        <dbReference type="HAMAP-Rule" id="MF_00223"/>
    </source>
</evidence>
<protein>
    <recommendedName>
        <fullName evidence="6">GTP cyclohydrolase 1</fullName>
        <ecNumber evidence="6">3.5.4.16</ecNumber>
    </recommendedName>
    <alternativeName>
        <fullName evidence="6">GTP cyclohydrolase I</fullName>
        <shortName evidence="6">GTP-CH-I</shortName>
    </alternativeName>
</protein>
<feature type="domain" description="GTP cyclohydrolase I" evidence="7">
    <location>
        <begin position="15"/>
        <end position="190"/>
    </location>
</feature>
<comment type="caution">
    <text evidence="8">The sequence shown here is derived from an EMBL/GenBank/DDBJ whole genome shotgun (WGS) entry which is preliminary data.</text>
</comment>
<dbReference type="PROSITE" id="PS00860">
    <property type="entry name" value="GTP_CYCLOHYDROL_1_2"/>
    <property type="match status" value="1"/>
</dbReference>
<dbReference type="OrthoDB" id="9801207at2"/>
<accession>A0A553H100</accession>
<keyword evidence="6" id="KW-0862">Zinc</keyword>
<dbReference type="GO" id="GO:0008270">
    <property type="term" value="F:zinc ion binding"/>
    <property type="evidence" value="ECO:0007669"/>
    <property type="project" value="UniProtKB-UniRule"/>
</dbReference>
<evidence type="ECO:0000256" key="5">
    <source>
        <dbReference type="ARBA" id="ARBA00022801"/>
    </source>
</evidence>
<comment type="similarity">
    <text evidence="3 6">Belongs to the GTP cyclohydrolase I family.</text>
</comment>
<reference evidence="8 9" key="1">
    <citation type="submission" date="2019-07" db="EMBL/GenBank/DDBJ databases">
        <title>Pseudomonas mangiferae sp. nov., isolated from bark of mango tree in Thailand.</title>
        <authorList>
            <person name="Srisuk N."/>
            <person name="Anurat P."/>
        </authorList>
    </citation>
    <scope>NUCLEOTIDE SEQUENCE [LARGE SCALE GENOMIC DNA]</scope>
    <source>
        <strain evidence="8 9">DMKU_BBB3-04</strain>
    </source>
</reference>
<dbReference type="InterPro" id="IPR043134">
    <property type="entry name" value="GTP-CH-I_N"/>
</dbReference>
<name>A0A553H100_9PSED</name>
<dbReference type="EMBL" id="VJOY01000004">
    <property type="protein sequence ID" value="TRX75423.1"/>
    <property type="molecule type" value="Genomic_DNA"/>
</dbReference>
<dbReference type="Proteomes" id="UP000315235">
    <property type="component" value="Unassembled WGS sequence"/>
</dbReference>
<evidence type="ECO:0000256" key="2">
    <source>
        <dbReference type="ARBA" id="ARBA00005080"/>
    </source>
</evidence>
<dbReference type="HAMAP" id="MF_00223">
    <property type="entry name" value="FolE"/>
    <property type="match status" value="1"/>
</dbReference>
<comment type="catalytic activity">
    <reaction evidence="1 6">
        <text>GTP + H2O = 7,8-dihydroneopterin 3'-triphosphate + formate + H(+)</text>
        <dbReference type="Rhea" id="RHEA:17473"/>
        <dbReference type="ChEBI" id="CHEBI:15377"/>
        <dbReference type="ChEBI" id="CHEBI:15378"/>
        <dbReference type="ChEBI" id="CHEBI:15740"/>
        <dbReference type="ChEBI" id="CHEBI:37565"/>
        <dbReference type="ChEBI" id="CHEBI:58462"/>
        <dbReference type="EC" id="3.5.4.16"/>
    </reaction>
</comment>
<sequence length="194" mass="21809">MTDREDLSMNPHLPEHYREILLGLGEDPEREGLVDTPKRAAKAMQYLCNGYGKSLEEVVNGALFASDNDEMVIVRDVELYSLCEHHLLPFIGKAHVAYMPTGRVLGLSKVARIVDMYARRLQIQENLTRQIAEAIAGVTQAAGVAVVIEAQHMCMMMRGVEKQNSQMVTSVMLGTFRESSTTRQEFLQLINRSR</sequence>
<keyword evidence="5 6" id="KW-0378">Hydrolase</keyword>
<feature type="binding site" evidence="6">
    <location>
        <position position="154"/>
    </location>
    <ligand>
        <name>Zn(2+)</name>
        <dbReference type="ChEBI" id="CHEBI:29105"/>
    </ligand>
</feature>
<keyword evidence="6" id="KW-0479">Metal-binding</keyword>
<evidence type="ECO:0000256" key="3">
    <source>
        <dbReference type="ARBA" id="ARBA00008085"/>
    </source>
</evidence>
<dbReference type="GO" id="GO:0046654">
    <property type="term" value="P:tetrahydrofolate biosynthetic process"/>
    <property type="evidence" value="ECO:0007669"/>
    <property type="project" value="UniProtKB-UniRule"/>
</dbReference>
<dbReference type="EC" id="3.5.4.16" evidence="6"/>
<dbReference type="InterPro" id="IPR043133">
    <property type="entry name" value="GTP-CH-I_C/QueF"/>
</dbReference>
<dbReference type="PROSITE" id="PS00859">
    <property type="entry name" value="GTP_CYCLOHYDROL_1_1"/>
    <property type="match status" value="1"/>
</dbReference>
<evidence type="ECO:0000259" key="7">
    <source>
        <dbReference type="Pfam" id="PF01227"/>
    </source>
</evidence>
<keyword evidence="6" id="KW-0342">GTP-binding</keyword>
<dbReference type="SUPFAM" id="SSF55620">
    <property type="entry name" value="Tetrahydrobiopterin biosynthesis enzymes-like"/>
    <property type="match status" value="1"/>
</dbReference>
<gene>
    <name evidence="6 8" type="primary">folE</name>
    <name evidence="8" type="ORF">FM069_06705</name>
</gene>
<dbReference type="NCBIfam" id="TIGR00063">
    <property type="entry name" value="folE"/>
    <property type="match status" value="1"/>
</dbReference>
<evidence type="ECO:0000256" key="1">
    <source>
        <dbReference type="ARBA" id="ARBA00001052"/>
    </source>
</evidence>
<dbReference type="Gene3D" id="3.30.1130.10">
    <property type="match status" value="1"/>
</dbReference>
<feature type="binding site" evidence="6">
    <location>
        <position position="86"/>
    </location>
    <ligand>
        <name>Zn(2+)</name>
        <dbReference type="ChEBI" id="CHEBI:29105"/>
    </ligand>
</feature>
<dbReference type="GO" id="GO:0005525">
    <property type="term" value="F:GTP binding"/>
    <property type="evidence" value="ECO:0007669"/>
    <property type="project" value="UniProtKB-KW"/>
</dbReference>
<organism evidence="8 9">
    <name type="scientific">Pseudomonas mangiferae</name>
    <dbReference type="NCBI Taxonomy" id="2593654"/>
    <lineage>
        <taxon>Bacteria</taxon>
        <taxon>Pseudomonadati</taxon>
        <taxon>Pseudomonadota</taxon>
        <taxon>Gammaproteobacteria</taxon>
        <taxon>Pseudomonadales</taxon>
        <taxon>Pseudomonadaceae</taxon>
        <taxon>Pseudomonas</taxon>
    </lineage>
</organism>
<dbReference type="InterPro" id="IPR018234">
    <property type="entry name" value="GTP_CycHdrlase_I_CS"/>
</dbReference>
<keyword evidence="9" id="KW-1185">Reference proteome</keyword>
<dbReference type="AlphaFoldDB" id="A0A553H100"/>
<feature type="binding site" evidence="6">
    <location>
        <position position="83"/>
    </location>
    <ligand>
        <name>Zn(2+)</name>
        <dbReference type="ChEBI" id="CHEBI:29105"/>
    </ligand>
</feature>
<dbReference type="FunFam" id="3.30.1130.10:FF:000001">
    <property type="entry name" value="GTP cyclohydrolase 1"/>
    <property type="match status" value="1"/>
</dbReference>
<dbReference type="InterPro" id="IPR020602">
    <property type="entry name" value="GTP_CycHdrlase_I_dom"/>
</dbReference>
<dbReference type="InterPro" id="IPR001474">
    <property type="entry name" value="GTP_CycHdrlase_I"/>
</dbReference>
<evidence type="ECO:0000313" key="8">
    <source>
        <dbReference type="EMBL" id="TRX75423.1"/>
    </source>
</evidence>
<dbReference type="PANTHER" id="PTHR11109">
    <property type="entry name" value="GTP CYCLOHYDROLASE I"/>
    <property type="match status" value="1"/>
</dbReference>
<dbReference type="GO" id="GO:0003934">
    <property type="term" value="F:GTP cyclohydrolase I activity"/>
    <property type="evidence" value="ECO:0007669"/>
    <property type="project" value="UniProtKB-UniRule"/>
</dbReference>
<dbReference type="GO" id="GO:0005737">
    <property type="term" value="C:cytoplasm"/>
    <property type="evidence" value="ECO:0007669"/>
    <property type="project" value="TreeGrafter"/>
</dbReference>
<keyword evidence="4 6" id="KW-0554">One-carbon metabolism</keyword>
<dbReference type="NCBIfam" id="NF006825">
    <property type="entry name" value="PRK09347.1-2"/>
    <property type="match status" value="1"/>
</dbReference>
<dbReference type="Pfam" id="PF01227">
    <property type="entry name" value="GTP_cyclohydroI"/>
    <property type="match status" value="1"/>
</dbReference>
<dbReference type="Gene3D" id="1.10.286.10">
    <property type="match status" value="1"/>
</dbReference>
<dbReference type="UniPathway" id="UPA00848">
    <property type="reaction ID" value="UER00151"/>
</dbReference>
<evidence type="ECO:0000256" key="4">
    <source>
        <dbReference type="ARBA" id="ARBA00022563"/>
    </source>
</evidence>
<dbReference type="GO" id="GO:0006729">
    <property type="term" value="P:tetrahydrobiopterin biosynthetic process"/>
    <property type="evidence" value="ECO:0007669"/>
    <property type="project" value="TreeGrafter"/>
</dbReference>
<dbReference type="PANTHER" id="PTHR11109:SF7">
    <property type="entry name" value="GTP CYCLOHYDROLASE 1"/>
    <property type="match status" value="1"/>
</dbReference>
<comment type="pathway">
    <text evidence="2 6">Cofactor biosynthesis; 7,8-dihydroneopterin triphosphate biosynthesis; 7,8-dihydroneopterin triphosphate from GTP: step 1/1.</text>
</comment>
<dbReference type="GO" id="GO:0006730">
    <property type="term" value="P:one-carbon metabolic process"/>
    <property type="evidence" value="ECO:0007669"/>
    <property type="project" value="UniProtKB-UniRule"/>
</dbReference>
<evidence type="ECO:0000313" key="9">
    <source>
        <dbReference type="Proteomes" id="UP000315235"/>
    </source>
</evidence>
<proteinExistence type="inferred from homology"/>
<keyword evidence="6" id="KW-0547">Nucleotide-binding</keyword>